<protein>
    <submittedName>
        <fullName evidence="1">Uncharacterized protein</fullName>
    </submittedName>
</protein>
<dbReference type="STRING" id="1797532.A2729_01415"/>
<organism evidence="1 2">
    <name type="scientific">Candidatus Buchananbacteria bacterium RIFCSPHIGHO2_01_FULL_39_14</name>
    <dbReference type="NCBI Taxonomy" id="1797532"/>
    <lineage>
        <taxon>Bacteria</taxon>
        <taxon>Candidatus Buchananiibacteriota</taxon>
    </lineage>
</organism>
<gene>
    <name evidence="1" type="ORF">A2729_01415</name>
</gene>
<sequence length="183" mass="21006">MINIILTKSNTPAEQLSTKLDFEKTLFLDRDVISLEGDNKKSILQAIDRAHSKKQLVIYNATSEDMLRFIVEKTHVDIVMGMEQICEKDSLHFVRGGLDQILCTFAKKTNKTFGFSFADILNSPNRPRIIRRIMFNLSLCQKYKIPVLFNNFSTDISEMRAAKDLAALERVLRKKGSFTLSQR</sequence>
<accession>A0A1G1XU62</accession>
<dbReference type="InterPro" id="IPR016195">
    <property type="entry name" value="Pol/histidinol_Pase-like"/>
</dbReference>
<dbReference type="Proteomes" id="UP000178930">
    <property type="component" value="Unassembled WGS sequence"/>
</dbReference>
<evidence type="ECO:0000313" key="1">
    <source>
        <dbReference type="EMBL" id="OGY43512.1"/>
    </source>
</evidence>
<dbReference type="Gene3D" id="3.20.20.140">
    <property type="entry name" value="Metal-dependent hydrolases"/>
    <property type="match status" value="1"/>
</dbReference>
<proteinExistence type="predicted"/>
<reference evidence="1 2" key="1">
    <citation type="journal article" date="2016" name="Nat. Commun.">
        <title>Thousands of microbial genomes shed light on interconnected biogeochemical processes in an aquifer system.</title>
        <authorList>
            <person name="Anantharaman K."/>
            <person name="Brown C.T."/>
            <person name="Hug L.A."/>
            <person name="Sharon I."/>
            <person name="Castelle C.J."/>
            <person name="Probst A.J."/>
            <person name="Thomas B.C."/>
            <person name="Singh A."/>
            <person name="Wilkins M.J."/>
            <person name="Karaoz U."/>
            <person name="Brodie E.L."/>
            <person name="Williams K.H."/>
            <person name="Hubbard S.S."/>
            <person name="Banfield J.F."/>
        </authorList>
    </citation>
    <scope>NUCLEOTIDE SEQUENCE [LARGE SCALE GENOMIC DNA]</scope>
</reference>
<evidence type="ECO:0000313" key="2">
    <source>
        <dbReference type="Proteomes" id="UP000178930"/>
    </source>
</evidence>
<dbReference type="SUPFAM" id="SSF89550">
    <property type="entry name" value="PHP domain-like"/>
    <property type="match status" value="1"/>
</dbReference>
<dbReference type="AlphaFoldDB" id="A0A1G1XU62"/>
<comment type="caution">
    <text evidence="1">The sequence shown here is derived from an EMBL/GenBank/DDBJ whole genome shotgun (WGS) entry which is preliminary data.</text>
</comment>
<dbReference type="EMBL" id="MHIB01000035">
    <property type="protein sequence ID" value="OGY43512.1"/>
    <property type="molecule type" value="Genomic_DNA"/>
</dbReference>
<name>A0A1G1XU62_9BACT</name>